<reference evidence="1 2" key="1">
    <citation type="journal article" date="2016" name="Nat. Commun.">
        <title>Thousands of microbial genomes shed light on interconnected biogeochemical processes in an aquifer system.</title>
        <authorList>
            <person name="Anantharaman K."/>
            <person name="Brown C.T."/>
            <person name="Hug L.A."/>
            <person name="Sharon I."/>
            <person name="Castelle C.J."/>
            <person name="Probst A.J."/>
            <person name="Thomas B.C."/>
            <person name="Singh A."/>
            <person name="Wilkins M.J."/>
            <person name="Karaoz U."/>
            <person name="Brodie E.L."/>
            <person name="Williams K.H."/>
            <person name="Hubbard S.S."/>
            <person name="Banfield J.F."/>
        </authorList>
    </citation>
    <scope>NUCLEOTIDE SEQUENCE [LARGE SCALE GENOMIC DNA]</scope>
</reference>
<comment type="caution">
    <text evidence="1">The sequence shown here is derived from an EMBL/GenBank/DDBJ whole genome shotgun (WGS) entry which is preliminary data.</text>
</comment>
<protein>
    <submittedName>
        <fullName evidence="1">Uncharacterized protein</fullName>
    </submittedName>
</protein>
<dbReference type="AlphaFoldDB" id="A0A1F4Z4P2"/>
<sequence length="108" mass="12530">MDNVFGFNKSKLPTDSEIEELYFKKSEATINKDIQNKLFRASMYDPRKSDIYFGTEEVALKAEQISHKLDEMTTGEFMSSSYPYEWLSELPEVTIYKVTNPSVLKPTK</sequence>
<dbReference type="EMBL" id="MEXL01000052">
    <property type="protein sequence ID" value="OGD01128.1"/>
    <property type="molecule type" value="Genomic_DNA"/>
</dbReference>
<organism evidence="1 2">
    <name type="scientific">Candidatus Amesbacteria bacterium RIFCSPHIGHO2_12_FULL_48_14</name>
    <dbReference type="NCBI Taxonomy" id="1797257"/>
    <lineage>
        <taxon>Bacteria</taxon>
        <taxon>Candidatus Amesiibacteriota</taxon>
    </lineage>
</organism>
<dbReference type="Proteomes" id="UP000178993">
    <property type="component" value="Unassembled WGS sequence"/>
</dbReference>
<name>A0A1F4Z4P2_9BACT</name>
<gene>
    <name evidence="1" type="ORF">A3E17_00745</name>
</gene>
<accession>A0A1F4Z4P2</accession>
<evidence type="ECO:0000313" key="1">
    <source>
        <dbReference type="EMBL" id="OGD01128.1"/>
    </source>
</evidence>
<proteinExistence type="predicted"/>
<evidence type="ECO:0000313" key="2">
    <source>
        <dbReference type="Proteomes" id="UP000178993"/>
    </source>
</evidence>